<dbReference type="GO" id="GO:0008270">
    <property type="term" value="F:zinc ion binding"/>
    <property type="evidence" value="ECO:0007669"/>
    <property type="project" value="UniProtKB-UniRule"/>
</dbReference>
<dbReference type="RefSeq" id="WP_041069618.1">
    <property type="nucleotide sequence ID" value="NZ_AP010872.1"/>
</dbReference>
<keyword evidence="8" id="KW-0963">Cytoplasm</keyword>
<dbReference type="Proteomes" id="UP000061704">
    <property type="component" value="Chromosome"/>
</dbReference>
<accession>C5WDE3</accession>
<dbReference type="HAMAP" id="MF_00009">
    <property type="entry name" value="Endoribonucl_YbeY"/>
    <property type="match status" value="1"/>
</dbReference>
<dbReference type="GO" id="GO:0006364">
    <property type="term" value="P:rRNA processing"/>
    <property type="evidence" value="ECO:0007669"/>
    <property type="project" value="UniProtKB-UniRule"/>
</dbReference>
<proteinExistence type="inferred from homology"/>
<name>C5WDE3_9ENTR</name>
<dbReference type="HOGENOM" id="CLU_106710_0_1_6"/>
<comment type="function">
    <text evidence="8">Single strand-specific metallo-endoribonuclease involved in late-stage 70S ribosome quality control and in maturation of the 3' terminus of the 16S rRNA.</text>
</comment>
<keyword evidence="2 8" id="KW-0690">Ribosome biogenesis</keyword>
<dbReference type="GO" id="GO:0004521">
    <property type="term" value="F:RNA endonuclease activity"/>
    <property type="evidence" value="ECO:0007669"/>
    <property type="project" value="UniProtKB-UniRule"/>
</dbReference>
<keyword evidence="4 8" id="KW-0479">Metal-binding</keyword>
<dbReference type="PROSITE" id="PS01306">
    <property type="entry name" value="UPF0054"/>
    <property type="match status" value="1"/>
</dbReference>
<protein>
    <recommendedName>
        <fullName evidence="8">Endoribonuclease YbeY</fullName>
        <ecNumber evidence="8">3.1.-.-</ecNumber>
    </recommendedName>
</protein>
<evidence type="ECO:0000313" key="10">
    <source>
        <dbReference type="Proteomes" id="UP000061704"/>
    </source>
</evidence>
<evidence type="ECO:0000256" key="1">
    <source>
        <dbReference type="ARBA" id="ARBA00010875"/>
    </source>
</evidence>
<keyword evidence="7 8" id="KW-0862">Zinc</keyword>
<evidence type="ECO:0000256" key="5">
    <source>
        <dbReference type="ARBA" id="ARBA00022759"/>
    </source>
</evidence>
<dbReference type="STRING" id="476281.ICMP_502"/>
<dbReference type="GO" id="GO:0004222">
    <property type="term" value="F:metalloendopeptidase activity"/>
    <property type="evidence" value="ECO:0007669"/>
    <property type="project" value="InterPro"/>
</dbReference>
<comment type="subcellular location">
    <subcellularLocation>
        <location evidence="8">Cytoplasm</location>
    </subcellularLocation>
</comment>
<dbReference type="PANTHER" id="PTHR46986:SF1">
    <property type="entry name" value="ENDORIBONUCLEASE YBEY, CHLOROPLASTIC"/>
    <property type="match status" value="1"/>
</dbReference>
<dbReference type="InterPro" id="IPR002036">
    <property type="entry name" value="YbeY"/>
</dbReference>
<reference evidence="9 10" key="1">
    <citation type="journal article" date="2011" name="Genome Biol. Evol.">
        <title>Reductive evolution of bacterial genome in insect gut environment.</title>
        <authorList>
            <person name="Nikoh N."/>
            <person name="Hosokawa T."/>
            <person name="Ohshima K."/>
            <person name="Hattori M."/>
            <person name="Fukatsu T."/>
        </authorList>
    </citation>
    <scope>NUCLEOTIDE SEQUENCE [LARGE SCALE GENOMIC DNA]</scope>
    <source>
        <strain evidence="9 10">Mpkobe</strain>
    </source>
</reference>
<evidence type="ECO:0000256" key="6">
    <source>
        <dbReference type="ARBA" id="ARBA00022801"/>
    </source>
</evidence>
<dbReference type="InterPro" id="IPR020549">
    <property type="entry name" value="YbeY_CS"/>
</dbReference>
<evidence type="ECO:0000256" key="2">
    <source>
        <dbReference type="ARBA" id="ARBA00022517"/>
    </source>
</evidence>
<evidence type="ECO:0000256" key="8">
    <source>
        <dbReference type="HAMAP-Rule" id="MF_00009"/>
    </source>
</evidence>
<dbReference type="OrthoDB" id="9807740at2"/>
<keyword evidence="5 8" id="KW-0255">Endonuclease</keyword>
<keyword evidence="8" id="KW-0698">rRNA processing</keyword>
<evidence type="ECO:0000313" key="9">
    <source>
        <dbReference type="EMBL" id="BAH83349.1"/>
    </source>
</evidence>
<dbReference type="KEGG" id="icp:ICMP_502"/>
<dbReference type="PANTHER" id="PTHR46986">
    <property type="entry name" value="ENDORIBONUCLEASE YBEY, CHLOROPLASTIC"/>
    <property type="match status" value="1"/>
</dbReference>
<organism evidence="9 10">
    <name type="scientific">Candidatus Ishikawaella capsulata Mpkobe</name>
    <dbReference type="NCBI Taxonomy" id="476281"/>
    <lineage>
        <taxon>Bacteria</taxon>
        <taxon>Pseudomonadati</taxon>
        <taxon>Pseudomonadota</taxon>
        <taxon>Gammaproteobacteria</taxon>
        <taxon>Enterobacterales</taxon>
        <taxon>Enterobacteriaceae</taxon>
        <taxon>Candidatus Ishikawella</taxon>
    </lineage>
</organism>
<dbReference type="Gene3D" id="3.40.390.30">
    <property type="entry name" value="Metalloproteases ('zincins'), catalytic domain"/>
    <property type="match status" value="1"/>
</dbReference>
<evidence type="ECO:0000256" key="4">
    <source>
        <dbReference type="ARBA" id="ARBA00022723"/>
    </source>
</evidence>
<feature type="binding site" evidence="8">
    <location>
        <position position="127"/>
    </location>
    <ligand>
        <name>Zn(2+)</name>
        <dbReference type="ChEBI" id="CHEBI:29105"/>
        <note>catalytic</note>
    </ligand>
</feature>
<dbReference type="GO" id="GO:0005737">
    <property type="term" value="C:cytoplasm"/>
    <property type="evidence" value="ECO:0007669"/>
    <property type="project" value="UniProtKB-SubCell"/>
</dbReference>
<sequence length="160" mass="18757">MGQLILNLQIACKNTINLPKESAFYRWISATFHIINPCYKHNEITIRLVEKEESLYLNKTYRGINKATNILSFLLKIPINIDTLLLGDLIICRDILEQEAKEQNKKSEEHWAHIVIHGTLHLLGYNHINNIEAQIMEELETKILVDLNYRDPYFIDKDKL</sequence>
<evidence type="ECO:0000256" key="3">
    <source>
        <dbReference type="ARBA" id="ARBA00022722"/>
    </source>
</evidence>
<feature type="binding site" evidence="8">
    <location>
        <position position="117"/>
    </location>
    <ligand>
        <name>Zn(2+)</name>
        <dbReference type="ChEBI" id="CHEBI:29105"/>
        <note>catalytic</note>
    </ligand>
</feature>
<dbReference type="Pfam" id="PF02130">
    <property type="entry name" value="YbeY"/>
    <property type="match status" value="1"/>
</dbReference>
<comment type="cofactor">
    <cofactor evidence="8">
        <name>Zn(2+)</name>
        <dbReference type="ChEBI" id="CHEBI:29105"/>
    </cofactor>
    <text evidence="8">Binds 1 zinc ion.</text>
</comment>
<evidence type="ECO:0000256" key="7">
    <source>
        <dbReference type="ARBA" id="ARBA00022833"/>
    </source>
</evidence>
<dbReference type="EMBL" id="AP010872">
    <property type="protein sequence ID" value="BAH83349.1"/>
    <property type="molecule type" value="Genomic_DNA"/>
</dbReference>
<dbReference type="InterPro" id="IPR023091">
    <property type="entry name" value="MetalPrtase_cat_dom_sf_prd"/>
</dbReference>
<feature type="binding site" evidence="8">
    <location>
        <position position="121"/>
    </location>
    <ligand>
        <name>Zn(2+)</name>
        <dbReference type="ChEBI" id="CHEBI:29105"/>
        <note>catalytic</note>
    </ligand>
</feature>
<dbReference type="SUPFAM" id="SSF55486">
    <property type="entry name" value="Metalloproteases ('zincins'), catalytic domain"/>
    <property type="match status" value="1"/>
</dbReference>
<keyword evidence="3 8" id="KW-0540">Nuclease</keyword>
<dbReference type="EC" id="3.1.-.-" evidence="8"/>
<dbReference type="NCBIfam" id="TIGR00043">
    <property type="entry name" value="rRNA maturation RNase YbeY"/>
    <property type="match status" value="1"/>
</dbReference>
<keyword evidence="10" id="KW-1185">Reference proteome</keyword>
<gene>
    <name evidence="8 9" type="primary">ybeY</name>
    <name evidence="9" type="ORF">ICMP_502</name>
</gene>
<dbReference type="AlphaFoldDB" id="C5WDE3"/>
<keyword evidence="6 8" id="KW-0378">Hydrolase</keyword>
<comment type="similarity">
    <text evidence="1 8">Belongs to the endoribonuclease YbeY family.</text>
</comment>